<dbReference type="InterPro" id="IPR001851">
    <property type="entry name" value="ABC_transp_permease"/>
</dbReference>
<dbReference type="GO" id="GO:0005886">
    <property type="term" value="C:plasma membrane"/>
    <property type="evidence" value="ECO:0007669"/>
    <property type="project" value="UniProtKB-SubCell"/>
</dbReference>
<proteinExistence type="predicted"/>
<dbReference type="Proteomes" id="UP000295063">
    <property type="component" value="Unassembled WGS sequence"/>
</dbReference>
<dbReference type="EMBL" id="SLUI01000013">
    <property type="protein sequence ID" value="TCL35169.1"/>
    <property type="molecule type" value="Genomic_DNA"/>
</dbReference>
<feature type="transmembrane region" description="Helical" evidence="6">
    <location>
        <begin position="53"/>
        <end position="74"/>
    </location>
</feature>
<dbReference type="RefSeq" id="WP_132082590.1">
    <property type="nucleotide sequence ID" value="NZ_DAIMLW010000080.1"/>
</dbReference>
<sequence length="286" mass="30618">MEYILSTLTFTGISLIGVLGVYLVTGLTGLFSFGQAAFLAIGAYVSAVLVKTFALSLPLAAVVAMLTGLLAGLMVGIPTVRLRRDYISLVTFGFGEAIIATLNNSTNITGGATGLSGVPQYTNFWAVLATVIICLAIVISYKHSKYGRQCLALRSDELAAKAMGINVERLKLITFLIASVMTSFAGVLYVFYTSYVEPGAFGWVVSAEWTIIVFVGGINSLTGAVAASILLTGLPEMLRFASEWRIVIYCVIVLLIINFRPTGIFGENELSLRRIKQFIKKGAKAA</sequence>
<evidence type="ECO:0000256" key="3">
    <source>
        <dbReference type="ARBA" id="ARBA00022692"/>
    </source>
</evidence>
<accession>A0A4R1PW60</accession>
<keyword evidence="2" id="KW-1003">Cell membrane</keyword>
<dbReference type="AlphaFoldDB" id="A0A4R1PW60"/>
<keyword evidence="3 6" id="KW-0812">Transmembrane</keyword>
<comment type="subcellular location">
    <subcellularLocation>
        <location evidence="1">Cell membrane</location>
        <topology evidence="1">Multi-pass membrane protein</topology>
    </subcellularLocation>
</comment>
<evidence type="ECO:0000256" key="4">
    <source>
        <dbReference type="ARBA" id="ARBA00022989"/>
    </source>
</evidence>
<comment type="caution">
    <text evidence="7">The sequence shown here is derived from an EMBL/GenBank/DDBJ whole genome shotgun (WGS) entry which is preliminary data.</text>
</comment>
<evidence type="ECO:0000313" key="7">
    <source>
        <dbReference type="EMBL" id="TCL35169.1"/>
    </source>
</evidence>
<gene>
    <name evidence="7" type="ORF">EV210_1139</name>
</gene>
<feature type="transmembrane region" description="Helical" evidence="6">
    <location>
        <begin position="211"/>
        <end position="234"/>
    </location>
</feature>
<keyword evidence="5 6" id="KW-0472">Membrane</keyword>
<evidence type="ECO:0000313" key="8">
    <source>
        <dbReference type="Proteomes" id="UP000295063"/>
    </source>
</evidence>
<evidence type="ECO:0000256" key="6">
    <source>
        <dbReference type="SAM" id="Phobius"/>
    </source>
</evidence>
<dbReference type="PANTHER" id="PTHR30482">
    <property type="entry name" value="HIGH-AFFINITY BRANCHED-CHAIN AMINO ACID TRANSPORT SYSTEM PERMEASE"/>
    <property type="match status" value="1"/>
</dbReference>
<dbReference type="OrthoDB" id="9789927at2"/>
<feature type="transmembrane region" description="Helical" evidence="6">
    <location>
        <begin position="172"/>
        <end position="191"/>
    </location>
</feature>
<dbReference type="InterPro" id="IPR043428">
    <property type="entry name" value="LivM-like"/>
</dbReference>
<evidence type="ECO:0000256" key="5">
    <source>
        <dbReference type="ARBA" id="ARBA00023136"/>
    </source>
</evidence>
<protein>
    <submittedName>
        <fullName evidence="7">Branched-chain amino acid transport system permease protein</fullName>
    </submittedName>
</protein>
<dbReference type="PANTHER" id="PTHR30482:SF10">
    <property type="entry name" value="HIGH-AFFINITY BRANCHED-CHAIN AMINO ACID TRANSPORT PROTEIN BRAE"/>
    <property type="match status" value="1"/>
</dbReference>
<keyword evidence="4 6" id="KW-1133">Transmembrane helix</keyword>
<name>A0A4R1PW60_9FIRM</name>
<dbReference type="GO" id="GO:0015658">
    <property type="term" value="F:branched-chain amino acid transmembrane transporter activity"/>
    <property type="evidence" value="ECO:0007669"/>
    <property type="project" value="InterPro"/>
</dbReference>
<feature type="transmembrane region" description="Helical" evidence="6">
    <location>
        <begin position="86"/>
        <end position="103"/>
    </location>
</feature>
<keyword evidence="8" id="KW-1185">Reference proteome</keyword>
<feature type="transmembrane region" description="Helical" evidence="6">
    <location>
        <begin position="246"/>
        <end position="266"/>
    </location>
</feature>
<feature type="transmembrane region" description="Helical" evidence="6">
    <location>
        <begin position="123"/>
        <end position="141"/>
    </location>
</feature>
<evidence type="ECO:0000256" key="1">
    <source>
        <dbReference type="ARBA" id="ARBA00004651"/>
    </source>
</evidence>
<reference evidence="7 8" key="1">
    <citation type="submission" date="2019-03" db="EMBL/GenBank/DDBJ databases">
        <title>Genomic Encyclopedia of Type Strains, Phase IV (KMG-IV): sequencing the most valuable type-strain genomes for metagenomic binning, comparative biology and taxonomic classification.</title>
        <authorList>
            <person name="Goeker M."/>
        </authorList>
    </citation>
    <scope>NUCLEOTIDE SEQUENCE [LARGE SCALE GENOMIC DNA]</scope>
    <source>
        <strain evidence="7 8">DSM 15969</strain>
    </source>
</reference>
<dbReference type="Pfam" id="PF02653">
    <property type="entry name" value="BPD_transp_2"/>
    <property type="match status" value="1"/>
</dbReference>
<dbReference type="CDD" id="cd06581">
    <property type="entry name" value="TM_PBP1_LivM_like"/>
    <property type="match status" value="1"/>
</dbReference>
<organism evidence="7 8">
    <name type="scientific">Anaerospora hongkongensis</name>
    <dbReference type="NCBI Taxonomy" id="244830"/>
    <lineage>
        <taxon>Bacteria</taxon>
        <taxon>Bacillati</taxon>
        <taxon>Bacillota</taxon>
        <taxon>Negativicutes</taxon>
        <taxon>Selenomonadales</taxon>
        <taxon>Sporomusaceae</taxon>
        <taxon>Anaerospora</taxon>
    </lineage>
</organism>
<evidence type="ECO:0000256" key="2">
    <source>
        <dbReference type="ARBA" id="ARBA00022475"/>
    </source>
</evidence>
<feature type="transmembrane region" description="Helical" evidence="6">
    <location>
        <begin position="12"/>
        <end position="41"/>
    </location>
</feature>